<dbReference type="InterPro" id="IPR001387">
    <property type="entry name" value="Cro/C1-type_HTH"/>
</dbReference>
<gene>
    <name evidence="2" type="ORF">BKD30_06540</name>
</gene>
<comment type="caution">
    <text evidence="2">The sequence shown here is derived from an EMBL/GenBank/DDBJ whole genome shotgun (WGS) entry which is preliminary data.</text>
</comment>
<dbReference type="SMART" id="SM00530">
    <property type="entry name" value="HTH_XRE"/>
    <property type="match status" value="1"/>
</dbReference>
<dbReference type="CDD" id="cd00093">
    <property type="entry name" value="HTH_XRE"/>
    <property type="match status" value="1"/>
</dbReference>
<dbReference type="SUPFAM" id="SSF47413">
    <property type="entry name" value="lambda repressor-like DNA-binding domains"/>
    <property type="match status" value="1"/>
</dbReference>
<evidence type="ECO:0000313" key="3">
    <source>
        <dbReference type="Proteomes" id="UP000187085"/>
    </source>
</evidence>
<dbReference type="EMBL" id="MRDE01000036">
    <property type="protein sequence ID" value="OMH25148.1"/>
    <property type="molecule type" value="Genomic_DNA"/>
</dbReference>
<proteinExistence type="predicted"/>
<dbReference type="AlphaFoldDB" id="A0A1R1LC93"/>
<evidence type="ECO:0000259" key="1">
    <source>
        <dbReference type="PROSITE" id="PS50943"/>
    </source>
</evidence>
<reference evidence="2 3" key="1">
    <citation type="submission" date="2016-12" db="EMBL/GenBank/DDBJ databases">
        <title>Draft genome of Tersicoccus phoenicis 1P05MA.</title>
        <authorList>
            <person name="Nakajima Y."/>
            <person name="Yoshizawa S."/>
            <person name="Nakamura K."/>
            <person name="Ogura Y."/>
            <person name="Hayashi T."/>
            <person name="Kogure K."/>
        </authorList>
    </citation>
    <scope>NUCLEOTIDE SEQUENCE [LARGE SCALE GENOMIC DNA]</scope>
    <source>
        <strain evidence="2 3">1p05MA</strain>
    </source>
</reference>
<dbReference type="Proteomes" id="UP000187085">
    <property type="component" value="Unassembled WGS sequence"/>
</dbReference>
<dbReference type="InterPro" id="IPR010982">
    <property type="entry name" value="Lambda_DNA-bd_dom_sf"/>
</dbReference>
<dbReference type="OrthoDB" id="6637137at2"/>
<accession>A0A1R1LC93</accession>
<dbReference type="GO" id="GO:0003677">
    <property type="term" value="F:DNA binding"/>
    <property type="evidence" value="ECO:0007669"/>
    <property type="project" value="InterPro"/>
</dbReference>
<dbReference type="PROSITE" id="PS50943">
    <property type="entry name" value="HTH_CROC1"/>
    <property type="match status" value="1"/>
</dbReference>
<protein>
    <submittedName>
        <fullName evidence="2">Transcriptional regulator</fullName>
    </submittedName>
</protein>
<dbReference type="Pfam" id="PF13560">
    <property type="entry name" value="HTH_31"/>
    <property type="match status" value="1"/>
</dbReference>
<dbReference type="Gene3D" id="1.10.260.40">
    <property type="entry name" value="lambda repressor-like DNA-binding domains"/>
    <property type="match status" value="1"/>
</dbReference>
<sequence>MRAAADIGQQLTTWRKLLGLTAEQVADRGGISRDTLRRIEHGDPGVNFAAVLSVARGLGVLDAIVTATDPYETDLGRARADQT</sequence>
<organism evidence="2 3">
    <name type="scientific">Tersicoccus phoenicis</name>
    <dbReference type="NCBI Taxonomy" id="554083"/>
    <lineage>
        <taxon>Bacteria</taxon>
        <taxon>Bacillati</taxon>
        <taxon>Actinomycetota</taxon>
        <taxon>Actinomycetes</taxon>
        <taxon>Micrococcales</taxon>
        <taxon>Micrococcaceae</taxon>
        <taxon>Tersicoccus</taxon>
    </lineage>
</organism>
<evidence type="ECO:0000313" key="2">
    <source>
        <dbReference type="EMBL" id="OMH25148.1"/>
    </source>
</evidence>
<name>A0A1R1LC93_9MICC</name>
<feature type="domain" description="HTH cro/C1-type" evidence="1">
    <location>
        <begin position="11"/>
        <end position="64"/>
    </location>
</feature>
<keyword evidence="3" id="KW-1185">Reference proteome</keyword>
<dbReference type="STRING" id="554083.BKD30_06540"/>